<dbReference type="RefSeq" id="WP_118318841.1">
    <property type="nucleotide sequence ID" value="NZ_QRVM01000002.1"/>
</dbReference>
<reference evidence="4 5" key="1">
    <citation type="submission" date="2018-08" db="EMBL/GenBank/DDBJ databases">
        <title>A genome reference for cultivated species of the human gut microbiota.</title>
        <authorList>
            <person name="Zou Y."/>
            <person name="Xue W."/>
            <person name="Luo G."/>
        </authorList>
    </citation>
    <scope>NUCLEOTIDE SEQUENCE [LARGE SCALE GENOMIC DNA]</scope>
    <source>
        <strain evidence="4 5">AF22-10AC</strain>
    </source>
</reference>
<dbReference type="CDD" id="cd00555">
    <property type="entry name" value="Maf"/>
    <property type="match status" value="1"/>
</dbReference>
<protein>
    <recommendedName>
        <fullName evidence="3">dTTP/UTP pyrophosphatase</fullName>
        <shortName evidence="3">dTTPase/UTPase</shortName>
        <ecNumber evidence="3">3.6.1.9</ecNumber>
    </recommendedName>
    <alternativeName>
        <fullName evidence="3">Nucleoside triphosphate pyrophosphatase</fullName>
    </alternativeName>
    <alternativeName>
        <fullName evidence="3">Nucleotide pyrophosphatase</fullName>
        <shortName evidence="3">Nucleotide PPase</shortName>
    </alternativeName>
</protein>
<dbReference type="AlphaFoldDB" id="A0A412JAG7"/>
<keyword evidence="3" id="KW-0546">Nucleotide metabolism</keyword>
<sequence length="182" mass="20369">MIVLASKSPRRKEILKALGYDFIVCPALKDEVFDLSLGLDEALKKVAESKAKEVREFYLDSIIISADTIVCLDDKILGKPKSEAEAVETLKSLSNRKHQVKTGVCIIYKNQTFLHVETTDVYFKKLSEQDIISYVNSGKCMDKAGSYGIQECDFVDHIEGDYTNVVGLPKHVVETMMKDVAL</sequence>
<dbReference type="EC" id="3.6.1.9" evidence="3"/>
<comment type="caution">
    <text evidence="3">Lacks conserved residue(s) required for the propagation of feature annotation.</text>
</comment>
<dbReference type="Pfam" id="PF02545">
    <property type="entry name" value="Maf"/>
    <property type="match status" value="1"/>
</dbReference>
<dbReference type="GO" id="GO:0005737">
    <property type="term" value="C:cytoplasm"/>
    <property type="evidence" value="ECO:0007669"/>
    <property type="project" value="UniProtKB-SubCell"/>
</dbReference>
<dbReference type="NCBIfam" id="TIGR00172">
    <property type="entry name" value="maf"/>
    <property type="match status" value="1"/>
</dbReference>
<dbReference type="PANTHER" id="PTHR43213">
    <property type="entry name" value="BIFUNCTIONAL DTTP/UTP PYROPHOSPHATASE/METHYLTRANSFERASE PROTEIN-RELATED"/>
    <property type="match status" value="1"/>
</dbReference>
<dbReference type="Gene3D" id="3.90.950.10">
    <property type="match status" value="1"/>
</dbReference>
<evidence type="ECO:0000256" key="1">
    <source>
        <dbReference type="ARBA" id="ARBA00001968"/>
    </source>
</evidence>
<dbReference type="GO" id="GO:0009117">
    <property type="term" value="P:nucleotide metabolic process"/>
    <property type="evidence" value="ECO:0007669"/>
    <property type="project" value="UniProtKB-KW"/>
</dbReference>
<feature type="site" description="Important for substrate specificity" evidence="3">
    <location>
        <position position="68"/>
    </location>
</feature>
<dbReference type="PANTHER" id="PTHR43213:SF5">
    <property type="entry name" value="BIFUNCTIONAL DTTP_UTP PYROPHOSPHATASE_METHYLTRANSFERASE PROTEIN-RELATED"/>
    <property type="match status" value="1"/>
</dbReference>
<dbReference type="Proteomes" id="UP000285274">
    <property type="component" value="Unassembled WGS sequence"/>
</dbReference>
<feature type="site" description="Important for substrate specificity" evidence="3">
    <location>
        <position position="150"/>
    </location>
</feature>
<name>A0A412JAG7_9FIRM</name>
<gene>
    <name evidence="4" type="primary">maf</name>
    <name evidence="4" type="ORF">DWX92_01140</name>
</gene>
<comment type="catalytic activity">
    <reaction evidence="3">
        <text>UTP + H2O = UMP + diphosphate + H(+)</text>
        <dbReference type="Rhea" id="RHEA:29395"/>
        <dbReference type="ChEBI" id="CHEBI:15377"/>
        <dbReference type="ChEBI" id="CHEBI:15378"/>
        <dbReference type="ChEBI" id="CHEBI:33019"/>
        <dbReference type="ChEBI" id="CHEBI:46398"/>
        <dbReference type="ChEBI" id="CHEBI:57865"/>
        <dbReference type="EC" id="3.6.1.9"/>
    </reaction>
</comment>
<proteinExistence type="inferred from homology"/>
<feature type="site" description="Important for substrate specificity" evidence="3">
    <location>
        <position position="10"/>
    </location>
</feature>
<comment type="catalytic activity">
    <reaction evidence="3">
        <text>dTTP + H2O = dTMP + diphosphate + H(+)</text>
        <dbReference type="Rhea" id="RHEA:28534"/>
        <dbReference type="ChEBI" id="CHEBI:15377"/>
        <dbReference type="ChEBI" id="CHEBI:15378"/>
        <dbReference type="ChEBI" id="CHEBI:33019"/>
        <dbReference type="ChEBI" id="CHEBI:37568"/>
        <dbReference type="ChEBI" id="CHEBI:63528"/>
        <dbReference type="EC" id="3.6.1.9"/>
    </reaction>
</comment>
<comment type="function">
    <text evidence="3">Nucleoside triphosphate pyrophosphatase that hydrolyzes dTTP and UTP. May have a dual role in cell division arrest and in preventing the incorporation of modified nucleotides into cellular nucleic acids.</text>
</comment>
<keyword evidence="3" id="KW-0963">Cytoplasm</keyword>
<comment type="similarity">
    <text evidence="3">Belongs to the Maf family. YhdE subfamily.</text>
</comment>
<comment type="caution">
    <text evidence="4">The sequence shown here is derived from an EMBL/GenBank/DDBJ whole genome shotgun (WGS) entry which is preliminary data.</text>
</comment>
<dbReference type="HAMAP" id="MF_00528">
    <property type="entry name" value="Maf"/>
    <property type="match status" value="1"/>
</dbReference>
<organism evidence="4 5">
    <name type="scientific">Holdemanella biformis</name>
    <dbReference type="NCBI Taxonomy" id="1735"/>
    <lineage>
        <taxon>Bacteria</taxon>
        <taxon>Bacillati</taxon>
        <taxon>Bacillota</taxon>
        <taxon>Erysipelotrichia</taxon>
        <taxon>Erysipelotrichales</taxon>
        <taxon>Erysipelotrichaceae</taxon>
        <taxon>Holdemanella</taxon>
    </lineage>
</organism>
<feature type="active site" description="Proton acceptor" evidence="3">
    <location>
        <position position="67"/>
    </location>
</feature>
<evidence type="ECO:0000313" key="5">
    <source>
        <dbReference type="Proteomes" id="UP000285274"/>
    </source>
</evidence>
<evidence type="ECO:0000256" key="2">
    <source>
        <dbReference type="ARBA" id="ARBA00022801"/>
    </source>
</evidence>
<dbReference type="GO" id="GO:0036218">
    <property type="term" value="F:dTTP diphosphatase activity"/>
    <property type="evidence" value="ECO:0007669"/>
    <property type="project" value="RHEA"/>
</dbReference>
<dbReference type="EMBL" id="QRVM01000002">
    <property type="protein sequence ID" value="RGS49318.1"/>
    <property type="molecule type" value="Genomic_DNA"/>
</dbReference>
<comment type="subcellular location">
    <subcellularLocation>
        <location evidence="3">Cytoplasm</location>
    </subcellularLocation>
</comment>
<dbReference type="InterPro" id="IPR003697">
    <property type="entry name" value="Maf-like"/>
</dbReference>
<evidence type="ECO:0000313" key="4">
    <source>
        <dbReference type="EMBL" id="RGS49318.1"/>
    </source>
</evidence>
<dbReference type="PIRSF" id="PIRSF006305">
    <property type="entry name" value="Maf"/>
    <property type="match status" value="1"/>
</dbReference>
<accession>A0A412JAG7</accession>
<keyword evidence="2 3" id="KW-0378">Hydrolase</keyword>
<evidence type="ECO:0000256" key="3">
    <source>
        <dbReference type="HAMAP-Rule" id="MF_00528"/>
    </source>
</evidence>
<dbReference type="InterPro" id="IPR029001">
    <property type="entry name" value="ITPase-like_fam"/>
</dbReference>
<dbReference type="GO" id="GO:0036221">
    <property type="term" value="F:UTP diphosphatase activity"/>
    <property type="evidence" value="ECO:0007669"/>
    <property type="project" value="RHEA"/>
</dbReference>
<comment type="cofactor">
    <cofactor evidence="1 3">
        <name>a divalent metal cation</name>
        <dbReference type="ChEBI" id="CHEBI:60240"/>
    </cofactor>
</comment>
<dbReference type="SUPFAM" id="SSF52972">
    <property type="entry name" value="ITPase-like"/>
    <property type="match status" value="1"/>
</dbReference>